<feature type="transmembrane region" description="Helical" evidence="7">
    <location>
        <begin position="6"/>
        <end position="26"/>
    </location>
</feature>
<feature type="transmembrane region" description="Helical" evidence="7">
    <location>
        <begin position="224"/>
        <end position="244"/>
    </location>
</feature>
<evidence type="ECO:0000256" key="5">
    <source>
        <dbReference type="ARBA" id="ARBA00022989"/>
    </source>
</evidence>
<keyword evidence="5 7" id="KW-1133">Transmembrane helix</keyword>
<dbReference type="GO" id="GO:0009055">
    <property type="term" value="F:electron transfer activity"/>
    <property type="evidence" value="ECO:0007669"/>
    <property type="project" value="TreeGrafter"/>
</dbReference>
<keyword evidence="3" id="KW-1003">Cell membrane</keyword>
<evidence type="ECO:0000256" key="1">
    <source>
        <dbReference type="ARBA" id="ARBA00004651"/>
    </source>
</evidence>
<feature type="transmembrane region" description="Helical" evidence="7">
    <location>
        <begin position="185"/>
        <end position="204"/>
    </location>
</feature>
<evidence type="ECO:0000256" key="4">
    <source>
        <dbReference type="ARBA" id="ARBA00022692"/>
    </source>
</evidence>
<evidence type="ECO:0000313" key="9">
    <source>
        <dbReference type="Proteomes" id="UP001139319"/>
    </source>
</evidence>
<reference evidence="8" key="1">
    <citation type="submission" date="2022-05" db="EMBL/GenBank/DDBJ databases">
        <authorList>
            <person name="Sun H.-N."/>
        </authorList>
    </citation>
    <scope>NUCLEOTIDE SEQUENCE</scope>
    <source>
        <strain evidence="8">HB14</strain>
    </source>
</reference>
<dbReference type="EMBL" id="JAMFTH010000001">
    <property type="protein sequence ID" value="MCP8898205.1"/>
    <property type="molecule type" value="Genomic_DNA"/>
</dbReference>
<sequence length="334" mass="36840">MSGEAYWLPIIFIFLMGLAVLIYAVLDGFDLGVGILMPMGRTESRNTLFASIGPFWDANETWLVLAVGILLIAFPSAHSQILGTLYLPAFFLLFGLILRGVAFDFRAKAHADYQNRWDRCFKAGSLIASLAQGYMLGIYVTGFDGGALSTAFGVLSAICVTAAYAFIGACWLVRKTEGELQLWAAKRACLTAILMIVGLVSVSAVNPLLSPEVFDKWFTLPQALLLLLIPFMCAVLFVVLFIYLRHFPYENDFDSWVPFACAIGIFVLSFQALAYSYFPYVIPGEITIWEAASAPESLKFILVGALFVLPTILTYTFFVYRIFGGKAQALTYGD</sequence>
<keyword evidence="4 7" id="KW-0812">Transmembrane</keyword>
<feature type="transmembrane region" description="Helical" evidence="7">
    <location>
        <begin position="256"/>
        <end position="278"/>
    </location>
</feature>
<comment type="similarity">
    <text evidence="2">Belongs to the cytochrome ubiquinol oxidase subunit 2 family.</text>
</comment>
<evidence type="ECO:0000256" key="3">
    <source>
        <dbReference type="ARBA" id="ARBA00022475"/>
    </source>
</evidence>
<dbReference type="RefSeq" id="WP_253966493.1">
    <property type="nucleotide sequence ID" value="NZ_JAMFTH010000001.1"/>
</dbReference>
<reference evidence="8" key="2">
    <citation type="submission" date="2023-01" db="EMBL/GenBank/DDBJ databases">
        <title>Gilvimarinus xylanilyticus HB14 isolated from Caulerpa lentillifera aquaculture base in Hainan, China.</title>
        <authorList>
            <person name="Zhang Y.-J."/>
        </authorList>
    </citation>
    <scope>NUCLEOTIDE SEQUENCE</scope>
    <source>
        <strain evidence="8">HB14</strain>
    </source>
</reference>
<name>A0A9X2I0R2_9GAMM</name>
<dbReference type="Proteomes" id="UP001139319">
    <property type="component" value="Unassembled WGS sequence"/>
</dbReference>
<dbReference type="GO" id="GO:0019646">
    <property type="term" value="P:aerobic electron transport chain"/>
    <property type="evidence" value="ECO:0007669"/>
    <property type="project" value="TreeGrafter"/>
</dbReference>
<dbReference type="GO" id="GO:0016682">
    <property type="term" value="F:oxidoreductase activity, acting on diphenols and related substances as donors, oxygen as acceptor"/>
    <property type="evidence" value="ECO:0007669"/>
    <property type="project" value="TreeGrafter"/>
</dbReference>
<evidence type="ECO:0000256" key="7">
    <source>
        <dbReference type="SAM" id="Phobius"/>
    </source>
</evidence>
<comment type="subcellular location">
    <subcellularLocation>
        <location evidence="1">Cell membrane</location>
        <topology evidence="1">Multi-pass membrane protein</topology>
    </subcellularLocation>
</comment>
<evidence type="ECO:0000313" key="8">
    <source>
        <dbReference type="EMBL" id="MCP8898205.1"/>
    </source>
</evidence>
<proteinExistence type="inferred from homology"/>
<gene>
    <name evidence="8" type="ORF">M6D89_02700</name>
</gene>
<organism evidence="8 9">
    <name type="scientific">Gilvimarinus xylanilyticus</name>
    <dbReference type="NCBI Taxonomy" id="2944139"/>
    <lineage>
        <taxon>Bacteria</taxon>
        <taxon>Pseudomonadati</taxon>
        <taxon>Pseudomonadota</taxon>
        <taxon>Gammaproteobacteria</taxon>
        <taxon>Cellvibrionales</taxon>
        <taxon>Cellvibrionaceae</taxon>
        <taxon>Gilvimarinus</taxon>
    </lineage>
</organism>
<comment type="caution">
    <text evidence="8">The sequence shown here is derived from an EMBL/GenBank/DDBJ whole genome shotgun (WGS) entry which is preliminary data.</text>
</comment>
<protein>
    <submittedName>
        <fullName evidence="8">Cytochrome d ubiquinol oxidase subunit II</fullName>
    </submittedName>
</protein>
<dbReference type="AlphaFoldDB" id="A0A9X2I0R2"/>
<dbReference type="GO" id="GO:0005886">
    <property type="term" value="C:plasma membrane"/>
    <property type="evidence" value="ECO:0007669"/>
    <property type="project" value="UniProtKB-SubCell"/>
</dbReference>
<dbReference type="Pfam" id="PF02322">
    <property type="entry name" value="Cyt_bd_oxida_II"/>
    <property type="match status" value="1"/>
</dbReference>
<dbReference type="GO" id="GO:0070069">
    <property type="term" value="C:cytochrome complex"/>
    <property type="evidence" value="ECO:0007669"/>
    <property type="project" value="TreeGrafter"/>
</dbReference>
<keyword evidence="9" id="KW-1185">Reference proteome</keyword>
<dbReference type="InterPro" id="IPR003317">
    <property type="entry name" value="Cyt-d_oxidase_su2"/>
</dbReference>
<dbReference type="PANTHER" id="PTHR43141">
    <property type="entry name" value="CYTOCHROME BD2 SUBUNIT II"/>
    <property type="match status" value="1"/>
</dbReference>
<keyword evidence="6 7" id="KW-0472">Membrane</keyword>
<feature type="transmembrane region" description="Helical" evidence="7">
    <location>
        <begin position="148"/>
        <end position="173"/>
    </location>
</feature>
<feature type="transmembrane region" description="Helical" evidence="7">
    <location>
        <begin position="298"/>
        <end position="320"/>
    </location>
</feature>
<feature type="transmembrane region" description="Helical" evidence="7">
    <location>
        <begin position="80"/>
        <end position="102"/>
    </location>
</feature>
<feature type="transmembrane region" description="Helical" evidence="7">
    <location>
        <begin position="123"/>
        <end position="142"/>
    </location>
</feature>
<accession>A0A9X2I0R2</accession>
<evidence type="ECO:0000256" key="6">
    <source>
        <dbReference type="ARBA" id="ARBA00023136"/>
    </source>
</evidence>
<evidence type="ECO:0000256" key="2">
    <source>
        <dbReference type="ARBA" id="ARBA00007543"/>
    </source>
</evidence>
<dbReference type="PANTHER" id="PTHR43141:SF2">
    <property type="entry name" value="BLR3729 PROTEIN"/>
    <property type="match status" value="1"/>
</dbReference>